<evidence type="ECO:0000256" key="6">
    <source>
        <dbReference type="SAM" id="Phobius"/>
    </source>
</evidence>
<reference evidence="8 9" key="2">
    <citation type="journal article" date="2018" name="Elife">
        <title>Firefly genomes illuminate parallel origins of bioluminescence in beetles.</title>
        <authorList>
            <person name="Fallon T.R."/>
            <person name="Lower S.E."/>
            <person name="Chang C.H."/>
            <person name="Bessho-Uehara M."/>
            <person name="Martin G.J."/>
            <person name="Bewick A.J."/>
            <person name="Behringer M."/>
            <person name="Debat H.J."/>
            <person name="Wong I."/>
            <person name="Day J.C."/>
            <person name="Suvorov A."/>
            <person name="Silva C.J."/>
            <person name="Stanger-Hall K.F."/>
            <person name="Hall D.W."/>
            <person name="Schmitz R.J."/>
            <person name="Nelson D.R."/>
            <person name="Lewis S.M."/>
            <person name="Shigenobu S."/>
            <person name="Bybee S.M."/>
            <person name="Larracuente A.M."/>
            <person name="Oba Y."/>
            <person name="Weng J.K."/>
        </authorList>
    </citation>
    <scope>NUCLEOTIDE SEQUENCE [LARGE SCALE GENOMIC DNA]</scope>
    <source>
        <strain evidence="8">1611_PpyrPB1</strain>
        <tissue evidence="8">Whole body</tissue>
    </source>
</reference>
<evidence type="ECO:0000256" key="2">
    <source>
        <dbReference type="ARBA" id="ARBA00022448"/>
    </source>
</evidence>
<dbReference type="GO" id="GO:0022857">
    <property type="term" value="F:transmembrane transporter activity"/>
    <property type="evidence" value="ECO:0007669"/>
    <property type="project" value="InterPro"/>
</dbReference>
<accession>A0A1Y1NKL0</accession>
<feature type="transmembrane region" description="Helical" evidence="6">
    <location>
        <begin position="7"/>
        <end position="26"/>
    </location>
</feature>
<feature type="transmembrane region" description="Helical" evidence="6">
    <location>
        <begin position="301"/>
        <end position="320"/>
    </location>
</feature>
<dbReference type="InParanoid" id="A0A1Y1NKL0"/>
<dbReference type="PANTHER" id="PTHR23504:SF14">
    <property type="entry name" value="MAJOR FACILITATOR SUPERFAMILY DOMAIN-CONTAINING PROTEIN 9"/>
    <property type="match status" value="1"/>
</dbReference>
<dbReference type="Gene3D" id="1.20.1250.20">
    <property type="entry name" value="MFS general substrate transporter like domains"/>
    <property type="match status" value="1"/>
</dbReference>
<dbReference type="InterPro" id="IPR001958">
    <property type="entry name" value="Tet-R_TetA/multi-R_MdtG-like"/>
</dbReference>
<sequence>MELNVKFYIICFLDSLALGLFLPILASHITSLGGTHTVLGTLATLYTITRLFAGSLTRTWIDAFGKKATLLLILAINYVVYIPFGTTTSYFYIILLRLLVGLTSQIHHVCNSFVAEHNSKESLPNVQSITNVMSVAGFVIGPMISGAIYEQADGFYYICRLAAIFLFICILIAVTLPNSSSTSSETPGTFLTRSAADLLRKFGRLNKLKMKEDWHFVILKFLHSVSATVFFMKFSMLLKVRYQLSMPVIGCSYSYQGSLTFLAPFITAFLNISKSSSAIITSLFIATAGFMGLCFANTYDWYLISFIPMILAHTLLITLWKNAFTERSTKDHEIEGVQDGIGEVASIATPFIFGVFCDLYGVHALQAFTIIPMLISILIAVITICPPTPMKTKKKTK</sequence>
<keyword evidence="3 6" id="KW-0812">Transmembrane</keyword>
<feature type="transmembrane region" description="Helical" evidence="6">
    <location>
        <begin position="131"/>
        <end position="149"/>
    </location>
</feature>
<comment type="subcellular location">
    <subcellularLocation>
        <location evidence="1">Membrane</location>
        <topology evidence="1">Multi-pass membrane protein</topology>
    </subcellularLocation>
</comment>
<evidence type="ECO:0008006" key="10">
    <source>
        <dbReference type="Google" id="ProtNLM"/>
    </source>
</evidence>
<dbReference type="PANTHER" id="PTHR23504">
    <property type="entry name" value="MAJOR FACILITATOR SUPERFAMILY DOMAIN-CONTAINING PROTEIN 10"/>
    <property type="match status" value="1"/>
</dbReference>
<evidence type="ECO:0000313" key="8">
    <source>
        <dbReference type="EMBL" id="KAB0796710.1"/>
    </source>
</evidence>
<keyword evidence="2" id="KW-0813">Transport</keyword>
<feature type="transmembrane region" description="Helical" evidence="6">
    <location>
        <begin position="38"/>
        <end position="56"/>
    </location>
</feature>
<feature type="transmembrane region" description="Helical" evidence="6">
    <location>
        <begin position="367"/>
        <end position="385"/>
    </location>
</feature>
<reference evidence="7" key="1">
    <citation type="journal article" date="2016" name="Sci. Rep.">
        <title>Molecular characterization of firefly nuptial gifts: a multi-omics approach sheds light on postcopulatory sexual selection.</title>
        <authorList>
            <person name="Al-Wathiqui N."/>
            <person name="Fallon T.R."/>
            <person name="South A."/>
            <person name="Weng J.K."/>
            <person name="Lewis S.M."/>
        </authorList>
    </citation>
    <scope>NUCLEOTIDE SEQUENCE</scope>
</reference>
<dbReference type="PRINTS" id="PR01035">
    <property type="entry name" value="TCRTETA"/>
</dbReference>
<dbReference type="InterPro" id="IPR036259">
    <property type="entry name" value="MFS_trans_sf"/>
</dbReference>
<keyword evidence="5 6" id="KW-0472">Membrane</keyword>
<dbReference type="AlphaFoldDB" id="A0A1Y1NKL0"/>
<evidence type="ECO:0000313" key="7">
    <source>
        <dbReference type="EMBL" id="JAV98442.1"/>
    </source>
</evidence>
<reference evidence="8" key="3">
    <citation type="submission" date="2019-08" db="EMBL/GenBank/DDBJ databases">
        <authorList>
            <consortium name="Photinus pyralis genome working group"/>
            <person name="Fallon T.R."/>
            <person name="Sander Lower S.E."/>
            <person name="Weng J.-K."/>
        </authorList>
    </citation>
    <scope>NUCLEOTIDE SEQUENCE</scope>
    <source>
        <strain evidence="8">1611_PpyrPB1</strain>
        <tissue evidence="8">Whole body</tissue>
    </source>
</reference>
<dbReference type="Proteomes" id="UP000327044">
    <property type="component" value="Unassembled WGS sequence"/>
</dbReference>
<evidence type="ECO:0000256" key="5">
    <source>
        <dbReference type="ARBA" id="ARBA00023136"/>
    </source>
</evidence>
<dbReference type="GO" id="GO:0016020">
    <property type="term" value="C:membrane"/>
    <property type="evidence" value="ECO:0007669"/>
    <property type="project" value="UniProtKB-SubCell"/>
</dbReference>
<dbReference type="EMBL" id="VVIM01000007">
    <property type="protein sequence ID" value="KAB0796710.1"/>
    <property type="molecule type" value="Genomic_DNA"/>
</dbReference>
<evidence type="ECO:0000256" key="4">
    <source>
        <dbReference type="ARBA" id="ARBA00022989"/>
    </source>
</evidence>
<feature type="transmembrane region" description="Helical" evidence="6">
    <location>
        <begin position="214"/>
        <end position="232"/>
    </location>
</feature>
<name>A0A1Y1NKL0_PHOPY</name>
<proteinExistence type="predicted"/>
<evidence type="ECO:0000256" key="1">
    <source>
        <dbReference type="ARBA" id="ARBA00004141"/>
    </source>
</evidence>
<gene>
    <name evidence="8" type="ORF">PPYR_10771</name>
</gene>
<organism evidence="7">
    <name type="scientific">Photinus pyralis</name>
    <name type="common">Common eastern firefly</name>
    <name type="synonym">Lampyris pyralis</name>
    <dbReference type="NCBI Taxonomy" id="7054"/>
    <lineage>
        <taxon>Eukaryota</taxon>
        <taxon>Metazoa</taxon>
        <taxon>Ecdysozoa</taxon>
        <taxon>Arthropoda</taxon>
        <taxon>Hexapoda</taxon>
        <taxon>Insecta</taxon>
        <taxon>Pterygota</taxon>
        <taxon>Neoptera</taxon>
        <taxon>Endopterygota</taxon>
        <taxon>Coleoptera</taxon>
        <taxon>Polyphaga</taxon>
        <taxon>Elateriformia</taxon>
        <taxon>Elateroidea</taxon>
        <taxon>Lampyridae</taxon>
        <taxon>Lampyrinae</taxon>
        <taxon>Photinus</taxon>
    </lineage>
</organism>
<feature type="transmembrane region" description="Helical" evidence="6">
    <location>
        <begin position="277"/>
        <end position="295"/>
    </location>
</feature>
<feature type="transmembrane region" description="Helical" evidence="6">
    <location>
        <begin position="252"/>
        <end position="270"/>
    </location>
</feature>
<evidence type="ECO:0000313" key="9">
    <source>
        <dbReference type="Proteomes" id="UP000327044"/>
    </source>
</evidence>
<dbReference type="Pfam" id="PF07690">
    <property type="entry name" value="MFS_1"/>
    <property type="match status" value="1"/>
</dbReference>
<dbReference type="SUPFAM" id="SSF103473">
    <property type="entry name" value="MFS general substrate transporter"/>
    <property type="match status" value="1"/>
</dbReference>
<dbReference type="EMBL" id="GEZM01000271">
    <property type="protein sequence ID" value="JAV98442.1"/>
    <property type="molecule type" value="Transcribed_RNA"/>
</dbReference>
<feature type="transmembrane region" description="Helical" evidence="6">
    <location>
        <begin position="155"/>
        <end position="176"/>
    </location>
</feature>
<dbReference type="InterPro" id="IPR011701">
    <property type="entry name" value="MFS"/>
</dbReference>
<keyword evidence="4 6" id="KW-1133">Transmembrane helix</keyword>
<evidence type="ECO:0000256" key="3">
    <source>
        <dbReference type="ARBA" id="ARBA00022692"/>
    </source>
</evidence>
<keyword evidence="9" id="KW-1185">Reference proteome</keyword>
<protein>
    <recommendedName>
        <fullName evidence="10">Major facilitator superfamily (MFS) profile domain-containing protein</fullName>
    </recommendedName>
</protein>